<evidence type="ECO:0000256" key="6">
    <source>
        <dbReference type="SAM" id="MobiDB-lite"/>
    </source>
</evidence>
<dbReference type="FunFam" id="1.20.1250.20:FF:000078">
    <property type="entry name" value="MFS maltose transporter, putative"/>
    <property type="match status" value="1"/>
</dbReference>
<evidence type="ECO:0000313" key="10">
    <source>
        <dbReference type="Proteomes" id="UP000030678"/>
    </source>
</evidence>
<dbReference type="PROSITE" id="PS50850">
    <property type="entry name" value="MFS"/>
    <property type="match status" value="1"/>
</dbReference>
<feature type="transmembrane region" description="Helical" evidence="7">
    <location>
        <begin position="153"/>
        <end position="173"/>
    </location>
</feature>
<feature type="region of interest" description="Disordered" evidence="6">
    <location>
        <begin position="1"/>
        <end position="27"/>
    </location>
</feature>
<dbReference type="InterPro" id="IPR050360">
    <property type="entry name" value="MFS_Sugar_Transporters"/>
</dbReference>
<evidence type="ECO:0000256" key="3">
    <source>
        <dbReference type="ARBA" id="ARBA00022692"/>
    </source>
</evidence>
<feature type="transmembrane region" description="Helical" evidence="7">
    <location>
        <begin position="83"/>
        <end position="107"/>
    </location>
</feature>
<organism evidence="9 10">
    <name type="scientific">Cladophialophora carrionii CBS 160.54</name>
    <dbReference type="NCBI Taxonomy" id="1279043"/>
    <lineage>
        <taxon>Eukaryota</taxon>
        <taxon>Fungi</taxon>
        <taxon>Dikarya</taxon>
        <taxon>Ascomycota</taxon>
        <taxon>Pezizomycotina</taxon>
        <taxon>Eurotiomycetes</taxon>
        <taxon>Chaetothyriomycetidae</taxon>
        <taxon>Chaetothyriales</taxon>
        <taxon>Herpotrichiellaceae</taxon>
        <taxon>Cladophialophora</taxon>
    </lineage>
</organism>
<dbReference type="InterPro" id="IPR036259">
    <property type="entry name" value="MFS_trans_sf"/>
</dbReference>
<evidence type="ECO:0000256" key="7">
    <source>
        <dbReference type="SAM" id="Phobius"/>
    </source>
</evidence>
<evidence type="ECO:0000256" key="1">
    <source>
        <dbReference type="ARBA" id="ARBA00004141"/>
    </source>
</evidence>
<dbReference type="PANTHER" id="PTHR48022:SF41">
    <property type="entry name" value="MAJOR FACILITATOR SUPERFAMILY (MFS) PROFILE DOMAIN-CONTAINING PROTEIN"/>
    <property type="match status" value="1"/>
</dbReference>
<sequence>MAEKEISIATPTLELSPQSTEQSPVDDEPNLWKSIRKWPRVLGYSFGLTSAILLYGFDTSIVGNVSAIPEFQRDYGRKLDDRYIIPSMWMGLWNAISPIGVMIGSIIAGWLQDRVGRRLSLGLSSVLSAGGVAAVFCSHYIDHLESRRGAFLAAKLIMGLAIGGVLCTTQTYLSEILPPKLRGSVMAFFPVFTLLGQLIGAVVVYASLDFPGKRPYTTPMIAQWPFSAVPLIIAIILPESPAYLLRKGKFDKAFKSQRRLDSSKTDTQRNIDNLLFALQKEEEQDRHDRATYLECFRGTNLRRTLIVIFANLLPQLFGLALLSDASYFIQVVGMSAHNALLFLQLGVALGLVANIVSMWMVTKVGRRPLGMTTLAISILLWGAMGIAGIFDGVVVIWYEYTAVTMMVIIIVVGVGIWPVAYVVGAETSSLRLRAKTQGIGWFSGAFAQGAFGISLPYAYNVDEGNLRAKAGFIIAGFSVLALVLTWLFVPEMKERTAAEIDTMFERRLPARQFKHWRGTVAGPGRDDPFGSEAHLT</sequence>
<evidence type="ECO:0000256" key="2">
    <source>
        <dbReference type="ARBA" id="ARBA00010992"/>
    </source>
</evidence>
<name>V9D9N9_9EURO</name>
<keyword evidence="4 7" id="KW-1133">Transmembrane helix</keyword>
<dbReference type="RefSeq" id="XP_008729304.1">
    <property type="nucleotide sequence ID" value="XM_008731082.1"/>
</dbReference>
<keyword evidence="3 7" id="KW-0812">Transmembrane</keyword>
<proteinExistence type="inferred from homology"/>
<evidence type="ECO:0000259" key="8">
    <source>
        <dbReference type="PROSITE" id="PS50850"/>
    </source>
</evidence>
<protein>
    <recommendedName>
        <fullName evidence="8">Major facilitator superfamily (MFS) profile domain-containing protein</fullName>
    </recommendedName>
</protein>
<dbReference type="SUPFAM" id="SSF103473">
    <property type="entry name" value="MFS general substrate transporter"/>
    <property type="match status" value="1"/>
</dbReference>
<feature type="transmembrane region" description="Helical" evidence="7">
    <location>
        <begin position="470"/>
        <end position="489"/>
    </location>
</feature>
<accession>V9D9N9</accession>
<dbReference type="PANTHER" id="PTHR48022">
    <property type="entry name" value="PLASTIDIC GLUCOSE TRANSPORTER 4"/>
    <property type="match status" value="1"/>
</dbReference>
<comment type="subcellular location">
    <subcellularLocation>
        <location evidence="1">Membrane</location>
        <topology evidence="1">Multi-pass membrane protein</topology>
    </subcellularLocation>
</comment>
<dbReference type="GeneID" id="19985256"/>
<dbReference type="InterPro" id="IPR005829">
    <property type="entry name" value="Sugar_transporter_CS"/>
</dbReference>
<dbReference type="InterPro" id="IPR020846">
    <property type="entry name" value="MFS_dom"/>
</dbReference>
<dbReference type="InterPro" id="IPR005828">
    <property type="entry name" value="MFS_sugar_transport-like"/>
</dbReference>
<feature type="transmembrane region" description="Helical" evidence="7">
    <location>
        <begin position="341"/>
        <end position="362"/>
    </location>
</feature>
<dbReference type="AlphaFoldDB" id="V9D9N9"/>
<dbReference type="Gene3D" id="1.20.1250.20">
    <property type="entry name" value="MFS general substrate transporter like domains"/>
    <property type="match status" value="1"/>
</dbReference>
<feature type="transmembrane region" description="Helical" evidence="7">
    <location>
        <begin position="438"/>
        <end position="458"/>
    </location>
</feature>
<dbReference type="GO" id="GO:0016020">
    <property type="term" value="C:membrane"/>
    <property type="evidence" value="ECO:0007669"/>
    <property type="project" value="UniProtKB-SubCell"/>
</dbReference>
<evidence type="ECO:0000313" key="9">
    <source>
        <dbReference type="EMBL" id="ETI22687.1"/>
    </source>
</evidence>
<dbReference type="GO" id="GO:0005351">
    <property type="term" value="F:carbohydrate:proton symporter activity"/>
    <property type="evidence" value="ECO:0007669"/>
    <property type="project" value="TreeGrafter"/>
</dbReference>
<feature type="transmembrane region" description="Helical" evidence="7">
    <location>
        <begin position="374"/>
        <end position="398"/>
    </location>
</feature>
<feature type="transmembrane region" description="Helical" evidence="7">
    <location>
        <begin position="119"/>
        <end position="141"/>
    </location>
</feature>
<dbReference type="Pfam" id="PF00083">
    <property type="entry name" value="Sugar_tr"/>
    <property type="match status" value="1"/>
</dbReference>
<evidence type="ECO:0000256" key="4">
    <source>
        <dbReference type="ARBA" id="ARBA00022989"/>
    </source>
</evidence>
<dbReference type="PROSITE" id="PS00217">
    <property type="entry name" value="SUGAR_TRANSPORT_2"/>
    <property type="match status" value="1"/>
</dbReference>
<feature type="transmembrane region" description="Helical" evidence="7">
    <location>
        <begin position="185"/>
        <end position="206"/>
    </location>
</feature>
<keyword evidence="5 7" id="KW-0472">Membrane</keyword>
<comment type="similarity">
    <text evidence="2">Belongs to the major facilitator superfamily. Sugar transporter (TC 2.A.1.1) family.</text>
</comment>
<reference evidence="9 10" key="1">
    <citation type="submission" date="2013-03" db="EMBL/GenBank/DDBJ databases">
        <title>The Genome Sequence of Cladophialophora carrionii CBS 160.54.</title>
        <authorList>
            <consortium name="The Broad Institute Genomics Platform"/>
            <person name="Cuomo C."/>
            <person name="de Hoog S."/>
            <person name="Gorbushina A."/>
            <person name="Walker B."/>
            <person name="Young S.K."/>
            <person name="Zeng Q."/>
            <person name="Gargeya S."/>
            <person name="Fitzgerald M."/>
            <person name="Haas B."/>
            <person name="Abouelleil A."/>
            <person name="Allen A.W."/>
            <person name="Alvarado L."/>
            <person name="Arachchi H.M."/>
            <person name="Berlin A.M."/>
            <person name="Chapman S.B."/>
            <person name="Gainer-Dewar J."/>
            <person name="Goldberg J."/>
            <person name="Griggs A."/>
            <person name="Gujja S."/>
            <person name="Hansen M."/>
            <person name="Howarth C."/>
            <person name="Imamovic A."/>
            <person name="Ireland A."/>
            <person name="Larimer J."/>
            <person name="McCowan C."/>
            <person name="Murphy C."/>
            <person name="Pearson M."/>
            <person name="Poon T.W."/>
            <person name="Priest M."/>
            <person name="Roberts A."/>
            <person name="Saif S."/>
            <person name="Shea T."/>
            <person name="Sisk P."/>
            <person name="Sykes S."/>
            <person name="Wortman J."/>
            <person name="Nusbaum C."/>
            <person name="Birren B."/>
        </authorList>
    </citation>
    <scope>NUCLEOTIDE SEQUENCE [LARGE SCALE GENOMIC DNA]</scope>
    <source>
        <strain evidence="9 10">CBS 160.54</strain>
    </source>
</reference>
<dbReference type="EMBL" id="KB822706">
    <property type="protein sequence ID" value="ETI22687.1"/>
    <property type="molecule type" value="Genomic_DNA"/>
</dbReference>
<feature type="transmembrane region" description="Helical" evidence="7">
    <location>
        <begin position="305"/>
        <end position="329"/>
    </location>
</feature>
<dbReference type="Proteomes" id="UP000030678">
    <property type="component" value="Unassembled WGS sequence"/>
</dbReference>
<evidence type="ECO:0000256" key="5">
    <source>
        <dbReference type="ARBA" id="ARBA00023136"/>
    </source>
</evidence>
<feature type="transmembrane region" description="Helical" evidence="7">
    <location>
        <begin position="41"/>
        <end position="63"/>
    </location>
</feature>
<feature type="compositionally biased region" description="Polar residues" evidence="6">
    <location>
        <begin position="9"/>
        <end position="23"/>
    </location>
</feature>
<dbReference type="VEuPathDB" id="FungiDB:G647_06763"/>
<dbReference type="OrthoDB" id="6612291at2759"/>
<gene>
    <name evidence="9" type="ORF">G647_06763</name>
</gene>
<feature type="transmembrane region" description="Helical" evidence="7">
    <location>
        <begin position="226"/>
        <end position="245"/>
    </location>
</feature>
<feature type="transmembrane region" description="Helical" evidence="7">
    <location>
        <begin position="404"/>
        <end position="426"/>
    </location>
</feature>
<dbReference type="HOGENOM" id="CLU_001265_11_0_1"/>
<feature type="domain" description="Major facilitator superfamily (MFS) profile" evidence="8">
    <location>
        <begin position="44"/>
        <end position="493"/>
    </location>
</feature>